<comment type="similarity">
    <text evidence="1">Belongs to the NmrA-type oxidoreductase family.</text>
</comment>
<dbReference type="Gene3D" id="3.40.50.720">
    <property type="entry name" value="NAD(P)-binding Rossmann-like Domain"/>
    <property type="match status" value="1"/>
</dbReference>
<evidence type="ECO:0000259" key="3">
    <source>
        <dbReference type="Pfam" id="PF05368"/>
    </source>
</evidence>
<dbReference type="GeneID" id="28739898"/>
<evidence type="ECO:0000256" key="2">
    <source>
        <dbReference type="ARBA" id="ARBA00022857"/>
    </source>
</evidence>
<dbReference type="PANTHER" id="PTHR42748:SF31">
    <property type="entry name" value="NMRA-LIKE DOMAIN-CONTAINING PROTEIN-RELATED"/>
    <property type="match status" value="1"/>
</dbReference>
<dbReference type="InterPro" id="IPR036291">
    <property type="entry name" value="NAD(P)-bd_dom_sf"/>
</dbReference>
<dbReference type="RefSeq" id="XP_018000195.1">
    <property type="nucleotide sequence ID" value="XM_018148018.1"/>
</dbReference>
<sequence>MSKKILTIFGATGNQGGSVVSVILGSSTLSSKYQLRAITRDTTKPNAVALKDKGVQLAKADLNDAGSVAEAIKGSYGVFAVTNYWETMDKDVEYNQGKNIVDAAKAEGVKHLVWSGLPNVTKVSNGELTLVEHFDSKADVTEYGNKSKGDSLIFSTFMPGYFMSNLPGQIKKQEDGQIGLSLPWNAEKTWVPLQDIRADTGKFVAGLFEAGSSANGVAVQGASEWIHPSAIVAKVAEVSGQDVKFIEQPLDVETTKSMPKIPGELAQNMLFVRDYSYFGPGAEQKQAESDKFLPEELKKKATWDEFAKAQKWSF</sequence>
<keyword evidence="2" id="KW-0521">NADP</keyword>
<dbReference type="OrthoDB" id="3358371at2759"/>
<gene>
    <name evidence="4" type="ORF">AB675_7634</name>
</gene>
<dbReference type="AlphaFoldDB" id="A0A0N1HU23"/>
<evidence type="ECO:0000256" key="1">
    <source>
        <dbReference type="ARBA" id="ARBA00006328"/>
    </source>
</evidence>
<dbReference type="Pfam" id="PF05368">
    <property type="entry name" value="NmrA"/>
    <property type="match status" value="1"/>
</dbReference>
<dbReference type="GO" id="GO:0005634">
    <property type="term" value="C:nucleus"/>
    <property type="evidence" value="ECO:0007669"/>
    <property type="project" value="TreeGrafter"/>
</dbReference>
<dbReference type="CDD" id="cd05251">
    <property type="entry name" value="NmrA_like_SDR_a"/>
    <property type="match status" value="1"/>
</dbReference>
<dbReference type="STRING" id="1664694.A0A0N1HU23"/>
<reference evidence="4 5" key="1">
    <citation type="submission" date="2015-06" db="EMBL/GenBank/DDBJ databases">
        <title>Draft genome of the ant-associated black yeast Phialophora attae CBS 131958.</title>
        <authorList>
            <person name="Moreno L.F."/>
            <person name="Stielow B.J."/>
            <person name="de Hoog S."/>
            <person name="Vicente V.A."/>
            <person name="Weiss V.A."/>
            <person name="de Vries M."/>
            <person name="Cruz L.M."/>
            <person name="Souza E.M."/>
        </authorList>
    </citation>
    <scope>NUCLEOTIDE SEQUENCE [LARGE SCALE GENOMIC DNA]</scope>
    <source>
        <strain evidence="4 5">CBS 131958</strain>
    </source>
</reference>
<organism evidence="4 5">
    <name type="scientific">Cyphellophora attinorum</name>
    <dbReference type="NCBI Taxonomy" id="1664694"/>
    <lineage>
        <taxon>Eukaryota</taxon>
        <taxon>Fungi</taxon>
        <taxon>Dikarya</taxon>
        <taxon>Ascomycota</taxon>
        <taxon>Pezizomycotina</taxon>
        <taxon>Eurotiomycetes</taxon>
        <taxon>Chaetothyriomycetidae</taxon>
        <taxon>Chaetothyriales</taxon>
        <taxon>Cyphellophoraceae</taxon>
        <taxon>Cyphellophora</taxon>
    </lineage>
</organism>
<dbReference type="Proteomes" id="UP000038010">
    <property type="component" value="Unassembled WGS sequence"/>
</dbReference>
<proteinExistence type="inferred from homology"/>
<dbReference type="VEuPathDB" id="FungiDB:AB675_7634"/>
<evidence type="ECO:0000313" key="5">
    <source>
        <dbReference type="Proteomes" id="UP000038010"/>
    </source>
</evidence>
<accession>A0A0N1HU23</accession>
<dbReference type="InterPro" id="IPR008030">
    <property type="entry name" value="NmrA-like"/>
</dbReference>
<evidence type="ECO:0000313" key="4">
    <source>
        <dbReference type="EMBL" id="KPI40232.1"/>
    </source>
</evidence>
<dbReference type="EMBL" id="LFJN01000012">
    <property type="protein sequence ID" value="KPI40232.1"/>
    <property type="molecule type" value="Genomic_DNA"/>
</dbReference>
<feature type="domain" description="NmrA-like" evidence="3">
    <location>
        <begin position="3"/>
        <end position="307"/>
    </location>
</feature>
<name>A0A0N1HU23_9EURO</name>
<protein>
    <submittedName>
        <fullName evidence="4">NmrA-like family domain-containing protein 1</fullName>
    </submittedName>
</protein>
<dbReference type="PANTHER" id="PTHR42748">
    <property type="entry name" value="NITROGEN METABOLITE REPRESSION PROTEIN NMRA FAMILY MEMBER"/>
    <property type="match status" value="1"/>
</dbReference>
<dbReference type="Gene3D" id="3.90.25.10">
    <property type="entry name" value="UDP-galactose 4-epimerase, domain 1"/>
    <property type="match status" value="1"/>
</dbReference>
<comment type="caution">
    <text evidence="4">The sequence shown here is derived from an EMBL/GenBank/DDBJ whole genome shotgun (WGS) entry which is preliminary data.</text>
</comment>
<dbReference type="SUPFAM" id="SSF51735">
    <property type="entry name" value="NAD(P)-binding Rossmann-fold domains"/>
    <property type="match status" value="1"/>
</dbReference>
<keyword evidence="5" id="KW-1185">Reference proteome</keyword>
<dbReference type="InterPro" id="IPR051164">
    <property type="entry name" value="NmrA-like_oxidored"/>
</dbReference>